<accession>A0ABN2LQU6</accession>
<dbReference type="Proteomes" id="UP001499938">
    <property type="component" value="Unassembled WGS sequence"/>
</dbReference>
<name>A0ABN2LQU6_9MICO</name>
<feature type="compositionally biased region" description="Basic residues" evidence="1">
    <location>
        <begin position="143"/>
        <end position="155"/>
    </location>
</feature>
<protein>
    <recommendedName>
        <fullName evidence="4">TetR family transcriptional regulator</fullName>
    </recommendedName>
</protein>
<evidence type="ECO:0008006" key="4">
    <source>
        <dbReference type="Google" id="ProtNLM"/>
    </source>
</evidence>
<evidence type="ECO:0000256" key="1">
    <source>
        <dbReference type="SAM" id="MobiDB-lite"/>
    </source>
</evidence>
<organism evidence="2 3">
    <name type="scientific">Nostocoides veronense</name>
    <dbReference type="NCBI Taxonomy" id="330836"/>
    <lineage>
        <taxon>Bacteria</taxon>
        <taxon>Bacillati</taxon>
        <taxon>Actinomycetota</taxon>
        <taxon>Actinomycetes</taxon>
        <taxon>Micrococcales</taxon>
        <taxon>Intrasporangiaceae</taxon>
        <taxon>Nostocoides</taxon>
    </lineage>
</organism>
<proteinExistence type="predicted"/>
<gene>
    <name evidence="2" type="ORF">GCM10009811_21630</name>
</gene>
<dbReference type="EMBL" id="BAAAPO010000033">
    <property type="protein sequence ID" value="GAA1797077.1"/>
    <property type="molecule type" value="Genomic_DNA"/>
</dbReference>
<sequence>MRGVYRAGLVAFFGFMDTHATAWRATLEDSRFLADPRAMNALRAAQIDTVMTGLRHQETLSEVPDFMLEGFAQGVIGACERIAAWRISQPQCTAEIATELVMALTWSGLERIAATSLPTRQAVREAQPRGLTPPLSRSDPRRSRARCRRGCRAQR</sequence>
<feature type="region of interest" description="Disordered" evidence="1">
    <location>
        <begin position="118"/>
        <end position="155"/>
    </location>
</feature>
<reference evidence="2 3" key="1">
    <citation type="journal article" date="2019" name="Int. J. Syst. Evol. Microbiol.">
        <title>The Global Catalogue of Microorganisms (GCM) 10K type strain sequencing project: providing services to taxonomists for standard genome sequencing and annotation.</title>
        <authorList>
            <consortium name="The Broad Institute Genomics Platform"/>
            <consortium name="The Broad Institute Genome Sequencing Center for Infectious Disease"/>
            <person name="Wu L."/>
            <person name="Ma J."/>
        </authorList>
    </citation>
    <scope>NUCLEOTIDE SEQUENCE [LARGE SCALE GENOMIC DNA]</scope>
    <source>
        <strain evidence="2 3">JCM 15592</strain>
    </source>
</reference>
<dbReference type="Gene3D" id="1.10.357.10">
    <property type="entry name" value="Tetracycline Repressor, domain 2"/>
    <property type="match status" value="1"/>
</dbReference>
<comment type="caution">
    <text evidence="2">The sequence shown here is derived from an EMBL/GenBank/DDBJ whole genome shotgun (WGS) entry which is preliminary data.</text>
</comment>
<evidence type="ECO:0000313" key="3">
    <source>
        <dbReference type="Proteomes" id="UP001499938"/>
    </source>
</evidence>
<evidence type="ECO:0000313" key="2">
    <source>
        <dbReference type="EMBL" id="GAA1797077.1"/>
    </source>
</evidence>
<dbReference type="RefSeq" id="WP_344084873.1">
    <property type="nucleotide sequence ID" value="NZ_BAAAPO010000033.1"/>
</dbReference>
<keyword evidence="3" id="KW-1185">Reference proteome</keyword>